<evidence type="ECO:0000313" key="2">
    <source>
        <dbReference type="Proteomes" id="UP001601442"/>
    </source>
</evidence>
<organism evidence="1 2">
    <name type="scientific">Nocardia aobensis</name>
    <dbReference type="NCBI Taxonomy" id="257277"/>
    <lineage>
        <taxon>Bacteria</taxon>
        <taxon>Bacillati</taxon>
        <taxon>Actinomycetota</taxon>
        <taxon>Actinomycetes</taxon>
        <taxon>Mycobacteriales</taxon>
        <taxon>Nocardiaceae</taxon>
        <taxon>Nocardia</taxon>
    </lineage>
</organism>
<protein>
    <submittedName>
        <fullName evidence="1">Uncharacterized protein</fullName>
    </submittedName>
</protein>
<dbReference type="RefSeq" id="WP_387396068.1">
    <property type="nucleotide sequence ID" value="NZ_JBIAMT010000003.1"/>
</dbReference>
<reference evidence="1 2" key="1">
    <citation type="submission" date="2024-10" db="EMBL/GenBank/DDBJ databases">
        <title>The Natural Products Discovery Center: Release of the First 8490 Sequenced Strains for Exploring Actinobacteria Biosynthetic Diversity.</title>
        <authorList>
            <person name="Kalkreuter E."/>
            <person name="Kautsar S.A."/>
            <person name="Yang D."/>
            <person name="Bader C.D."/>
            <person name="Teijaro C.N."/>
            <person name="Fluegel L."/>
            <person name="Davis C.M."/>
            <person name="Simpson J.R."/>
            <person name="Lauterbach L."/>
            <person name="Steele A.D."/>
            <person name="Gui C."/>
            <person name="Meng S."/>
            <person name="Li G."/>
            <person name="Viehrig K."/>
            <person name="Ye F."/>
            <person name="Su P."/>
            <person name="Kiefer A.F."/>
            <person name="Nichols A."/>
            <person name="Cepeda A.J."/>
            <person name="Yan W."/>
            <person name="Fan B."/>
            <person name="Jiang Y."/>
            <person name="Adhikari A."/>
            <person name="Zheng C.-J."/>
            <person name="Schuster L."/>
            <person name="Cowan T.M."/>
            <person name="Smanski M.J."/>
            <person name="Chevrette M.G."/>
            <person name="De Carvalho L.P.S."/>
            <person name="Shen B."/>
        </authorList>
    </citation>
    <scope>NUCLEOTIDE SEQUENCE [LARGE SCALE GENOMIC DNA]</scope>
    <source>
        <strain evidence="1 2">NPDC004119</strain>
    </source>
</reference>
<proteinExistence type="predicted"/>
<accession>A0ABW6P5U8</accession>
<comment type="caution">
    <text evidence="1">The sequence shown here is derived from an EMBL/GenBank/DDBJ whole genome shotgun (WGS) entry which is preliminary data.</text>
</comment>
<evidence type="ECO:0000313" key="1">
    <source>
        <dbReference type="EMBL" id="MFF0498531.1"/>
    </source>
</evidence>
<sequence length="160" mass="18228">MAVVREFADQLEGDLQVHANGTDLRDWFRWVFRGEGNLTSRRLYNIIFALPERSETMKALREGDWCEEQYILARIANELMYSRADFATAYGGRMEPKPFQSPRQLAEEAEEREAARKVRTLLRAQVHGEFVAPAQPGRVFEGEIQDGKGHSIKNTVGGEA</sequence>
<dbReference type="EMBL" id="JBIAMT010000003">
    <property type="protein sequence ID" value="MFF0498531.1"/>
    <property type="molecule type" value="Genomic_DNA"/>
</dbReference>
<keyword evidence="2" id="KW-1185">Reference proteome</keyword>
<gene>
    <name evidence="1" type="ORF">ACFYU5_19150</name>
</gene>
<name>A0ABW6P5U8_9NOCA</name>
<dbReference type="Proteomes" id="UP001601442">
    <property type="component" value="Unassembled WGS sequence"/>
</dbReference>